<dbReference type="GO" id="GO:0008061">
    <property type="term" value="F:chitin binding"/>
    <property type="evidence" value="ECO:0007669"/>
    <property type="project" value="UniProtKB-KW"/>
</dbReference>
<sequence>MPFFQYGLAGLAVFPVAFGAIGFQLYPLIQPAPMAEMLGISVNCLKALNTTLPCDEDLFKWTVKVDDTYWSQQDVAALCVPECTASARVWTQNVALACSADWLVVGDRAVPADTLSLRFTEGIEIACLRDTKNQWCLPQSYNWTGSDVVQVDCAANPADPWCVDAGNVSSKNNRISTLYDDDLLCSECFLHMMYQRVTSEFLPDTDHSDYLVSEFQDVQSVCKTSVGPLATRVVPLYPYAWELNETAPEPTYSPKDILWTVEDEPEHVAIEIEVPEGEETDEGDEWLPVPEPNIPTNCSARAVDVRASSGEGLEACNVLATRYGVASGQLMFATNADDCYSVDFVCVPEACELLRVNTGDTCKSVALALSNSTNPVGVAQLMAWNPNVLGACDHLSEGQYICMSRPGGSWVKPPDSQVPDDSNGPVRGGPGSSNTLPIINDPSTVPADRIQEGIPKDCSRYVLANATSASCFKIAADAQITQVKLFELNPVLGTNGEHCTTAIWLGYYYCVATPTPTTTTRRSSTTSSAVATGSPKPTPQHESTVSNCNKWVKAASGNGCWQLATDAGIDISLLYLWNPVLGAGGENCGTKIWPDYYYCVGISSTTTTPPATTTKPSSPPKPTATQAGIPNNCVKFVEALSGASCWQLATDNGLELSRFYSLNPVLGTGGENCGTSIWPNYFYCVATG</sequence>
<proteinExistence type="predicted"/>
<feature type="region of interest" description="Disordered" evidence="3">
    <location>
        <begin position="410"/>
        <end position="440"/>
    </location>
</feature>
<dbReference type="Gene3D" id="3.10.350.10">
    <property type="entry name" value="LysM domain"/>
    <property type="match status" value="4"/>
</dbReference>
<dbReference type="PROSITE" id="PS51782">
    <property type="entry name" value="LYSM"/>
    <property type="match status" value="2"/>
</dbReference>
<dbReference type="InterPro" id="IPR018392">
    <property type="entry name" value="LysM"/>
</dbReference>
<evidence type="ECO:0000256" key="3">
    <source>
        <dbReference type="SAM" id="MobiDB-lite"/>
    </source>
</evidence>
<dbReference type="InterPro" id="IPR052210">
    <property type="entry name" value="LysM1-like"/>
</dbReference>
<evidence type="ECO:0000259" key="4">
    <source>
        <dbReference type="PROSITE" id="PS51782"/>
    </source>
</evidence>
<dbReference type="Proteomes" id="UP000178129">
    <property type="component" value="Unassembled WGS sequence"/>
</dbReference>
<keyword evidence="2" id="KW-0843">Virulence</keyword>
<keyword evidence="6" id="KW-1185">Reference proteome</keyword>
<dbReference type="PANTHER" id="PTHR34997:SF1">
    <property type="entry name" value="PEPTIDOGLYCAN-BINDING LYSIN DOMAIN"/>
    <property type="match status" value="1"/>
</dbReference>
<evidence type="ECO:0000256" key="2">
    <source>
        <dbReference type="ARBA" id="ARBA00023026"/>
    </source>
</evidence>
<dbReference type="STRING" id="914237.A0A1E1KIL5"/>
<dbReference type="AlphaFoldDB" id="A0A1E1KIL5"/>
<dbReference type="PANTHER" id="PTHR34997">
    <property type="entry name" value="AM15"/>
    <property type="match status" value="1"/>
</dbReference>
<name>A0A1E1KIL5_9HELO</name>
<feature type="domain" description="LysM" evidence="4">
    <location>
        <begin position="352"/>
        <end position="403"/>
    </location>
</feature>
<dbReference type="InParanoid" id="A0A1E1KIL5"/>
<feature type="compositionally biased region" description="Low complexity" evidence="3">
    <location>
        <begin position="516"/>
        <end position="532"/>
    </location>
</feature>
<organism evidence="5 6">
    <name type="scientific">Rhynchosporium graminicola</name>
    <dbReference type="NCBI Taxonomy" id="2792576"/>
    <lineage>
        <taxon>Eukaryota</taxon>
        <taxon>Fungi</taxon>
        <taxon>Dikarya</taxon>
        <taxon>Ascomycota</taxon>
        <taxon>Pezizomycotina</taxon>
        <taxon>Leotiomycetes</taxon>
        <taxon>Helotiales</taxon>
        <taxon>Ploettnerulaceae</taxon>
        <taxon>Rhynchosporium</taxon>
    </lineage>
</organism>
<keyword evidence="1" id="KW-0147">Chitin-binding</keyword>
<gene>
    <name evidence="5" type="ORF">RCO7_00034</name>
</gene>
<feature type="region of interest" description="Disordered" evidence="3">
    <location>
        <begin position="516"/>
        <end position="544"/>
    </location>
</feature>
<feature type="domain" description="LysM" evidence="4">
    <location>
        <begin position="550"/>
        <end position="600"/>
    </location>
</feature>
<evidence type="ECO:0000313" key="6">
    <source>
        <dbReference type="Proteomes" id="UP000178129"/>
    </source>
</evidence>
<dbReference type="Pfam" id="PF01476">
    <property type="entry name" value="LysM"/>
    <property type="match status" value="1"/>
</dbReference>
<dbReference type="InterPro" id="IPR036779">
    <property type="entry name" value="LysM_dom_sf"/>
</dbReference>
<evidence type="ECO:0000256" key="1">
    <source>
        <dbReference type="ARBA" id="ARBA00022669"/>
    </source>
</evidence>
<accession>A0A1E1KIL5</accession>
<evidence type="ECO:0000313" key="5">
    <source>
        <dbReference type="EMBL" id="CZS97832.1"/>
    </source>
</evidence>
<protein>
    <recommendedName>
        <fullName evidence="4">LysM domain-containing protein</fullName>
    </recommendedName>
</protein>
<dbReference type="EMBL" id="FJUW01000013">
    <property type="protein sequence ID" value="CZS97832.1"/>
    <property type="molecule type" value="Genomic_DNA"/>
</dbReference>
<comment type="caution">
    <text evidence="5">The sequence shown here is derived from an EMBL/GenBank/DDBJ whole genome shotgun (WGS) entry which is preliminary data.</text>
</comment>
<reference evidence="6" key="1">
    <citation type="submission" date="2016-03" db="EMBL/GenBank/DDBJ databases">
        <authorList>
            <person name="Ploux O."/>
        </authorList>
    </citation>
    <scope>NUCLEOTIDE SEQUENCE [LARGE SCALE GENOMIC DNA]</scope>
    <source>
        <strain evidence="6">UK7</strain>
    </source>
</reference>